<feature type="non-terminal residue" evidence="1">
    <location>
        <position position="49"/>
    </location>
</feature>
<gene>
    <name evidence="1" type="ORF">METZ01_LOCUS369994</name>
</gene>
<name>A0A382T4P6_9ZZZZ</name>
<sequence>CQDGTYPFKRDHTLRARAIDAWRLAGHFSLGAPRCVALSQDNSYLCRRM</sequence>
<dbReference type="EMBL" id="UINC01133920">
    <property type="protein sequence ID" value="SVD17140.1"/>
    <property type="molecule type" value="Genomic_DNA"/>
</dbReference>
<feature type="non-terminal residue" evidence="1">
    <location>
        <position position="1"/>
    </location>
</feature>
<dbReference type="AlphaFoldDB" id="A0A382T4P6"/>
<accession>A0A382T4P6</accession>
<reference evidence="1" key="1">
    <citation type="submission" date="2018-05" db="EMBL/GenBank/DDBJ databases">
        <authorList>
            <person name="Lanie J.A."/>
            <person name="Ng W.-L."/>
            <person name="Kazmierczak K.M."/>
            <person name="Andrzejewski T.M."/>
            <person name="Davidsen T.M."/>
            <person name="Wayne K.J."/>
            <person name="Tettelin H."/>
            <person name="Glass J.I."/>
            <person name="Rusch D."/>
            <person name="Podicherti R."/>
            <person name="Tsui H.-C.T."/>
            <person name="Winkler M.E."/>
        </authorList>
    </citation>
    <scope>NUCLEOTIDE SEQUENCE</scope>
</reference>
<evidence type="ECO:0000313" key="1">
    <source>
        <dbReference type="EMBL" id="SVD17140.1"/>
    </source>
</evidence>
<organism evidence="1">
    <name type="scientific">marine metagenome</name>
    <dbReference type="NCBI Taxonomy" id="408172"/>
    <lineage>
        <taxon>unclassified sequences</taxon>
        <taxon>metagenomes</taxon>
        <taxon>ecological metagenomes</taxon>
    </lineage>
</organism>
<protein>
    <submittedName>
        <fullName evidence="1">Uncharacterized protein</fullName>
    </submittedName>
</protein>
<proteinExistence type="predicted"/>